<reference evidence="2" key="1">
    <citation type="journal article" date="2020" name="mSystems">
        <title>Genome- and Community-Level Interaction Insights into Carbon Utilization and Element Cycling Functions of Hydrothermarchaeota in Hydrothermal Sediment.</title>
        <authorList>
            <person name="Zhou Z."/>
            <person name="Liu Y."/>
            <person name="Xu W."/>
            <person name="Pan J."/>
            <person name="Luo Z.H."/>
            <person name="Li M."/>
        </authorList>
    </citation>
    <scope>NUCLEOTIDE SEQUENCE [LARGE SCALE GENOMIC DNA]</scope>
    <source>
        <strain evidence="2">SpSt-479</strain>
    </source>
</reference>
<comment type="caution">
    <text evidence="2">The sequence shown here is derived from an EMBL/GenBank/DDBJ whole genome shotgun (WGS) entry which is preliminary data.</text>
</comment>
<dbReference type="AlphaFoldDB" id="A0A7V3E8D2"/>
<evidence type="ECO:0000256" key="1">
    <source>
        <dbReference type="SAM" id="Phobius"/>
    </source>
</evidence>
<gene>
    <name evidence="2" type="ORF">ENS31_12420</name>
</gene>
<keyword evidence="1" id="KW-0812">Transmembrane</keyword>
<accession>A0A7V3E8D2</accession>
<dbReference type="EMBL" id="DSUJ01000010">
    <property type="protein sequence ID" value="HFI92313.1"/>
    <property type="molecule type" value="Genomic_DNA"/>
</dbReference>
<evidence type="ECO:0000313" key="2">
    <source>
        <dbReference type="EMBL" id="HFI92313.1"/>
    </source>
</evidence>
<proteinExistence type="predicted"/>
<name>A0A7V3E8D2_9BACT</name>
<feature type="transmembrane region" description="Helical" evidence="1">
    <location>
        <begin position="6"/>
        <end position="27"/>
    </location>
</feature>
<organism evidence="2">
    <name type="scientific">Ignavibacterium album</name>
    <dbReference type="NCBI Taxonomy" id="591197"/>
    <lineage>
        <taxon>Bacteria</taxon>
        <taxon>Pseudomonadati</taxon>
        <taxon>Ignavibacteriota</taxon>
        <taxon>Ignavibacteria</taxon>
        <taxon>Ignavibacteriales</taxon>
        <taxon>Ignavibacteriaceae</taxon>
        <taxon>Ignavibacterium</taxon>
    </lineage>
</organism>
<sequence length="129" mass="13281">MGQQQLLLIVLGVIIVGIAVVVGINLFNANAEESAKDTMISEGTNLGALAQQYYKKPTAMGGGGNSFAGFEATGRVPANLLNTPTGTWSIGSGSSTSITITGTPKETGYNWTVETTVTPTNISSTVVQN</sequence>
<protein>
    <submittedName>
        <fullName evidence="2">Uncharacterized protein</fullName>
    </submittedName>
</protein>
<keyword evidence="1" id="KW-1133">Transmembrane helix</keyword>
<keyword evidence="1" id="KW-0472">Membrane</keyword>